<evidence type="ECO:0000256" key="5">
    <source>
        <dbReference type="ARBA" id="ARBA00022833"/>
    </source>
</evidence>
<keyword evidence="4 9" id="KW-0863">Zinc-finger</keyword>
<evidence type="ECO:0000256" key="10">
    <source>
        <dbReference type="SAM" id="MobiDB-lite"/>
    </source>
</evidence>
<evidence type="ECO:0000256" key="9">
    <source>
        <dbReference type="PROSITE-ProRule" id="PRU00042"/>
    </source>
</evidence>
<dbReference type="EMBL" id="JAMRDG010000002">
    <property type="protein sequence ID" value="KAJ3689128.1"/>
    <property type="molecule type" value="Genomic_DNA"/>
</dbReference>
<evidence type="ECO:0000256" key="2">
    <source>
        <dbReference type="ARBA" id="ARBA00022723"/>
    </source>
</evidence>
<evidence type="ECO:0000256" key="7">
    <source>
        <dbReference type="ARBA" id="ARBA00023163"/>
    </source>
</evidence>
<keyword evidence="2" id="KW-0479">Metal-binding</keyword>
<evidence type="ECO:0000256" key="6">
    <source>
        <dbReference type="ARBA" id="ARBA00023015"/>
    </source>
</evidence>
<organism evidence="12 13">
    <name type="scientific">Rhynchospora tenuis</name>
    <dbReference type="NCBI Taxonomy" id="198213"/>
    <lineage>
        <taxon>Eukaryota</taxon>
        <taxon>Viridiplantae</taxon>
        <taxon>Streptophyta</taxon>
        <taxon>Embryophyta</taxon>
        <taxon>Tracheophyta</taxon>
        <taxon>Spermatophyta</taxon>
        <taxon>Magnoliopsida</taxon>
        <taxon>Liliopsida</taxon>
        <taxon>Poales</taxon>
        <taxon>Cyperaceae</taxon>
        <taxon>Cyperoideae</taxon>
        <taxon>Rhynchosporeae</taxon>
        <taxon>Rhynchospora</taxon>
    </lineage>
</organism>
<keyword evidence="5" id="KW-0862">Zinc</keyword>
<keyword evidence="8" id="KW-0539">Nucleus</keyword>
<dbReference type="GO" id="GO:0008270">
    <property type="term" value="F:zinc ion binding"/>
    <property type="evidence" value="ECO:0007669"/>
    <property type="project" value="UniProtKB-KW"/>
</dbReference>
<proteinExistence type="predicted"/>
<evidence type="ECO:0000256" key="3">
    <source>
        <dbReference type="ARBA" id="ARBA00022737"/>
    </source>
</evidence>
<feature type="compositionally biased region" description="Polar residues" evidence="10">
    <location>
        <begin position="158"/>
        <end position="169"/>
    </location>
</feature>
<dbReference type="Pfam" id="PF13912">
    <property type="entry name" value="zf-C2H2_6"/>
    <property type="match status" value="2"/>
</dbReference>
<feature type="compositionally biased region" description="Basic and acidic residues" evidence="10">
    <location>
        <begin position="94"/>
        <end position="113"/>
    </location>
</feature>
<feature type="compositionally biased region" description="Low complexity" evidence="10">
    <location>
        <begin position="37"/>
        <end position="46"/>
    </location>
</feature>
<evidence type="ECO:0000256" key="8">
    <source>
        <dbReference type="ARBA" id="ARBA00023242"/>
    </source>
</evidence>
<sequence>MSFPIEKSGDGKTWQKRKRTQRHCNVNSISQPPPAPVVTSSTSSSADFSAITTEEEEIDLANSLILLSRGGNMKDQATGMQLDTPTSPPPPSIKVEKVEKTERTEKSTSRRLAEPTAQLNNNDYPCRTCNKRFSTFQALGGHRASHKKPKLASDDQKVQSPSDTGTTSVTLKLDDVSNYKDEVQVNSPVEKPPPVLTIGSKVRVHQCGICQAEFNTGQALGGHMRRHKPLNGGVDQSRNKKDRTGLDLDLNFPPSDQGEVVHPPPPVFDQGDAVHKMSPPIFPYDGNPPTQLMLGSPALTNCLL</sequence>
<keyword evidence="3" id="KW-0677">Repeat</keyword>
<gene>
    <name evidence="12" type="ORF">LUZ61_018292</name>
</gene>
<feature type="domain" description="C2H2-type" evidence="11">
    <location>
        <begin position="124"/>
        <end position="151"/>
    </location>
</feature>
<evidence type="ECO:0000313" key="12">
    <source>
        <dbReference type="EMBL" id="KAJ3689128.1"/>
    </source>
</evidence>
<dbReference type="GO" id="GO:0005634">
    <property type="term" value="C:nucleus"/>
    <property type="evidence" value="ECO:0007669"/>
    <property type="project" value="UniProtKB-SubCell"/>
</dbReference>
<name>A0AAD5Z923_9POAL</name>
<evidence type="ECO:0000256" key="1">
    <source>
        <dbReference type="ARBA" id="ARBA00004123"/>
    </source>
</evidence>
<protein>
    <recommendedName>
        <fullName evidence="11">C2H2-type domain-containing protein</fullName>
    </recommendedName>
</protein>
<keyword evidence="6" id="KW-0805">Transcription regulation</keyword>
<dbReference type="PROSITE" id="PS00028">
    <property type="entry name" value="ZINC_FINGER_C2H2_1"/>
    <property type="match status" value="2"/>
</dbReference>
<evidence type="ECO:0000313" key="13">
    <source>
        <dbReference type="Proteomes" id="UP001210211"/>
    </source>
</evidence>
<comment type="caution">
    <text evidence="12">The sequence shown here is derived from an EMBL/GenBank/DDBJ whole genome shotgun (WGS) entry which is preliminary data.</text>
</comment>
<comment type="subcellular location">
    <subcellularLocation>
        <location evidence="1">Nucleus</location>
    </subcellularLocation>
</comment>
<evidence type="ECO:0000256" key="4">
    <source>
        <dbReference type="ARBA" id="ARBA00022771"/>
    </source>
</evidence>
<evidence type="ECO:0000259" key="11">
    <source>
        <dbReference type="PROSITE" id="PS50157"/>
    </source>
</evidence>
<dbReference type="PROSITE" id="PS50157">
    <property type="entry name" value="ZINC_FINGER_C2H2_2"/>
    <property type="match status" value="1"/>
</dbReference>
<keyword evidence="13" id="KW-1185">Reference proteome</keyword>
<accession>A0AAD5Z923</accession>
<feature type="compositionally biased region" description="Basic and acidic residues" evidence="10">
    <location>
        <begin position="237"/>
        <end position="246"/>
    </location>
</feature>
<dbReference type="Gene3D" id="3.30.160.60">
    <property type="entry name" value="Classic Zinc Finger"/>
    <property type="match status" value="1"/>
</dbReference>
<dbReference type="PANTHER" id="PTHR26374">
    <property type="entry name" value="ZINC FINGER PROTEIN ZAT5"/>
    <property type="match status" value="1"/>
</dbReference>
<feature type="region of interest" description="Disordered" evidence="10">
    <location>
        <begin position="140"/>
        <end position="169"/>
    </location>
</feature>
<dbReference type="InterPro" id="IPR036236">
    <property type="entry name" value="Znf_C2H2_sf"/>
</dbReference>
<feature type="region of interest" description="Disordered" evidence="10">
    <location>
        <begin position="220"/>
        <end position="246"/>
    </location>
</feature>
<dbReference type="PANTHER" id="PTHR26374:SF456">
    <property type="entry name" value="ZINC FINGER PROTEIN ZAT5-LIKE"/>
    <property type="match status" value="1"/>
</dbReference>
<reference evidence="12 13" key="1">
    <citation type="journal article" date="2022" name="Cell">
        <title>Repeat-based holocentromeres influence genome architecture and karyotype evolution.</title>
        <authorList>
            <person name="Hofstatter P.G."/>
            <person name="Thangavel G."/>
            <person name="Lux T."/>
            <person name="Neumann P."/>
            <person name="Vondrak T."/>
            <person name="Novak P."/>
            <person name="Zhang M."/>
            <person name="Costa L."/>
            <person name="Castellani M."/>
            <person name="Scott A."/>
            <person name="Toegelov H."/>
            <person name="Fuchs J."/>
            <person name="Mata-Sucre Y."/>
            <person name="Dias Y."/>
            <person name="Vanzela A.L.L."/>
            <person name="Huettel B."/>
            <person name="Almeida C.C.S."/>
            <person name="Simkova H."/>
            <person name="Souza G."/>
            <person name="Pedrosa-Harand A."/>
            <person name="Macas J."/>
            <person name="Mayer K.F.X."/>
            <person name="Houben A."/>
            <person name="Marques A."/>
        </authorList>
    </citation>
    <scope>NUCLEOTIDE SEQUENCE [LARGE SCALE GENOMIC DNA]</scope>
    <source>
        <strain evidence="12">RhyTen1mFocal</strain>
    </source>
</reference>
<dbReference type="Proteomes" id="UP001210211">
    <property type="component" value="Unassembled WGS sequence"/>
</dbReference>
<dbReference type="InterPro" id="IPR013087">
    <property type="entry name" value="Znf_C2H2_type"/>
</dbReference>
<dbReference type="AlphaFoldDB" id="A0AAD5Z923"/>
<dbReference type="SUPFAM" id="SSF57667">
    <property type="entry name" value="beta-beta-alpha zinc fingers"/>
    <property type="match status" value="1"/>
</dbReference>
<dbReference type="SMART" id="SM00355">
    <property type="entry name" value="ZnF_C2H2"/>
    <property type="match status" value="2"/>
</dbReference>
<feature type="region of interest" description="Disordered" evidence="10">
    <location>
        <begin position="1"/>
        <end position="50"/>
    </location>
</feature>
<feature type="region of interest" description="Disordered" evidence="10">
    <location>
        <begin position="71"/>
        <end position="120"/>
    </location>
</feature>
<keyword evidence="7" id="KW-0804">Transcription</keyword>